<dbReference type="OrthoDB" id="9802640at2"/>
<dbReference type="Gene3D" id="3.30.920.90">
    <property type="match status" value="1"/>
</dbReference>
<sequence length="358" mass="38792">MELGDFLYKIGTTFGVGDDQSISSDVARLIRGASSEVGHLVPGGYLVVGSPGKGNLAVCPWVSIFDPDETTTATRGMYLVYLLAEDRKTFALSLNQGVTEITKALGAREARMRLAAEAAAIRDALSTDAKAGLSTTIDLGGRSGLPRSYEAGNLLAITYEVAALPSEQTLRADLARMITLYQEALAVREEVRQTTRDTIVTVVAQPPTKATELLLHFAPKSDAEYTQTVVARKLRKSRSHETLVARYGQFLRDRQVDVGTNVHPRDMVIIKDGVHWLAEAKFIRRGNATGAVREALGQLATYAFCLYPHDAQPRQLALFSEPVGEVYTRLLEHHGIAAVWPTDKGWTGSPTALAAGLA</sequence>
<evidence type="ECO:0000313" key="2">
    <source>
        <dbReference type="EMBL" id="KAA0921889.1"/>
    </source>
</evidence>
<comment type="caution">
    <text evidence="2">The sequence shown here is derived from an EMBL/GenBank/DDBJ whole genome shotgun (WGS) entry which is preliminary data.</text>
</comment>
<name>A0A5A9ZXK6_9ACTN</name>
<dbReference type="EMBL" id="VDFC01000077">
    <property type="protein sequence ID" value="KAA0921889.1"/>
    <property type="molecule type" value="Genomic_DNA"/>
</dbReference>
<evidence type="ECO:0000313" key="3">
    <source>
        <dbReference type="Proteomes" id="UP000324965"/>
    </source>
</evidence>
<feature type="domain" description="Type IV methyl-directed restriction enzyme EcoKMcrB subunit DNA-binding" evidence="1">
    <location>
        <begin position="39"/>
        <end position="183"/>
    </location>
</feature>
<dbReference type="Proteomes" id="UP000324965">
    <property type="component" value="Unassembled WGS sequence"/>
</dbReference>
<proteinExistence type="predicted"/>
<dbReference type="RefSeq" id="WP_149515494.1">
    <property type="nucleotide sequence ID" value="NZ_VDFC01000077.1"/>
</dbReference>
<organism evidence="2 3">
    <name type="scientific">Streptomyces apricus</name>
    <dbReference type="NCBI Taxonomy" id="1828112"/>
    <lineage>
        <taxon>Bacteria</taxon>
        <taxon>Bacillati</taxon>
        <taxon>Actinomycetota</taxon>
        <taxon>Actinomycetes</taxon>
        <taxon>Kitasatosporales</taxon>
        <taxon>Streptomycetaceae</taxon>
        <taxon>Streptomyces</taxon>
    </lineage>
</organism>
<protein>
    <submittedName>
        <fullName evidence="2">DUF3578 domain-containing protein</fullName>
    </submittedName>
</protein>
<evidence type="ECO:0000259" key="1">
    <source>
        <dbReference type="Pfam" id="PF12102"/>
    </source>
</evidence>
<reference evidence="2 3" key="1">
    <citation type="submission" date="2019-05" db="EMBL/GenBank/DDBJ databases">
        <authorList>
            <person name="Hariharan J."/>
            <person name="Choudoir M.J."/>
            <person name="Diebold P."/>
            <person name="Panke-Buisse K."/>
            <person name="Buckley D.H."/>
        </authorList>
    </citation>
    <scope>NUCLEOTIDE SEQUENCE [LARGE SCALE GENOMIC DNA]</scope>
    <source>
        <strain evidence="2 3">SUN51</strain>
    </source>
</reference>
<accession>A0A5A9ZXK6</accession>
<gene>
    <name evidence="2" type="ORF">FGF04_35460</name>
</gene>
<dbReference type="InterPro" id="IPR021961">
    <property type="entry name" value="McrB_DNA-bd"/>
</dbReference>
<dbReference type="AlphaFoldDB" id="A0A5A9ZXK6"/>
<dbReference type="Pfam" id="PF12102">
    <property type="entry name" value="MrcB_N"/>
    <property type="match status" value="1"/>
</dbReference>
<keyword evidence="3" id="KW-1185">Reference proteome</keyword>